<feature type="compositionally biased region" description="Polar residues" evidence="9">
    <location>
        <begin position="994"/>
        <end position="1007"/>
    </location>
</feature>
<evidence type="ECO:0000259" key="10">
    <source>
        <dbReference type="PROSITE" id="PS51981"/>
    </source>
</evidence>
<dbReference type="InterPro" id="IPR027417">
    <property type="entry name" value="P-loop_NTPase"/>
</dbReference>
<feature type="region of interest" description="Disordered" evidence="9">
    <location>
        <begin position="1075"/>
        <end position="1098"/>
    </location>
</feature>
<evidence type="ECO:0000313" key="12">
    <source>
        <dbReference type="Proteomes" id="UP000838412"/>
    </source>
</evidence>
<feature type="compositionally biased region" description="Acidic residues" evidence="9">
    <location>
        <begin position="1085"/>
        <end position="1098"/>
    </location>
</feature>
<evidence type="ECO:0000256" key="3">
    <source>
        <dbReference type="ARBA" id="ARBA00022723"/>
    </source>
</evidence>
<dbReference type="Pfam" id="PF13086">
    <property type="entry name" value="AAA_11"/>
    <property type="match status" value="2"/>
</dbReference>
<dbReference type="PROSITE" id="PS51981">
    <property type="entry name" value="ZF_RZ"/>
    <property type="match status" value="1"/>
</dbReference>
<dbReference type="InterPro" id="IPR045055">
    <property type="entry name" value="DNA2/NAM7-like"/>
</dbReference>
<evidence type="ECO:0000256" key="9">
    <source>
        <dbReference type="SAM" id="MobiDB-lite"/>
    </source>
</evidence>
<evidence type="ECO:0000256" key="7">
    <source>
        <dbReference type="ARBA" id="ARBA00022859"/>
    </source>
</evidence>
<feature type="compositionally biased region" description="Basic and acidic residues" evidence="9">
    <location>
        <begin position="205"/>
        <end position="224"/>
    </location>
</feature>
<dbReference type="InterPro" id="IPR041677">
    <property type="entry name" value="DNA2/NAM7_AAA_11"/>
</dbReference>
<dbReference type="PANTHER" id="PTHR10887">
    <property type="entry name" value="DNA2/NAM7 HELICASE FAMILY"/>
    <property type="match status" value="1"/>
</dbReference>
<keyword evidence="4" id="KW-0677">Repeat</keyword>
<feature type="domain" description="RZ-type" evidence="10">
    <location>
        <begin position="2094"/>
        <end position="2163"/>
    </location>
</feature>
<feature type="compositionally biased region" description="Basic residues" evidence="9">
    <location>
        <begin position="668"/>
        <end position="686"/>
    </location>
</feature>
<feature type="compositionally biased region" description="Basic and acidic residues" evidence="9">
    <location>
        <begin position="168"/>
        <end position="189"/>
    </location>
</feature>
<dbReference type="Gene3D" id="3.40.50.300">
    <property type="entry name" value="P-loop containing nucleotide triphosphate hydrolases"/>
    <property type="match status" value="3"/>
</dbReference>
<feature type="compositionally biased region" description="Polar residues" evidence="9">
    <location>
        <begin position="9"/>
        <end position="25"/>
    </location>
</feature>
<dbReference type="GO" id="GO:0008270">
    <property type="term" value="F:zinc ion binding"/>
    <property type="evidence" value="ECO:0007669"/>
    <property type="project" value="UniProtKB-KW"/>
</dbReference>
<dbReference type="CDD" id="cd06008">
    <property type="entry name" value="NF-X1-zinc-finger"/>
    <property type="match status" value="2"/>
</dbReference>
<dbReference type="InterPro" id="IPR041679">
    <property type="entry name" value="DNA2/NAM7-like_C"/>
</dbReference>
<evidence type="ECO:0000256" key="8">
    <source>
        <dbReference type="SAM" id="Coils"/>
    </source>
</evidence>
<keyword evidence="6" id="KW-0862">Zinc</keyword>
<keyword evidence="3" id="KW-0479">Metal-binding</keyword>
<dbReference type="CDD" id="cd17936">
    <property type="entry name" value="EEXXEc_NFX1"/>
    <property type="match status" value="1"/>
</dbReference>
<feature type="region of interest" description="Disordered" evidence="9">
    <location>
        <begin position="1125"/>
        <end position="1145"/>
    </location>
</feature>
<feature type="region of interest" description="Disordered" evidence="9">
    <location>
        <begin position="668"/>
        <end position="697"/>
    </location>
</feature>
<dbReference type="FunFam" id="3.40.50.300:FF:000742">
    <property type="entry name" value="NFX1-type zinc finger-containing protein 1"/>
    <property type="match status" value="1"/>
</dbReference>
<dbReference type="GO" id="GO:0002376">
    <property type="term" value="P:immune system process"/>
    <property type="evidence" value="ECO:0007669"/>
    <property type="project" value="UniProtKB-KW"/>
</dbReference>
<evidence type="ECO:0000313" key="11">
    <source>
        <dbReference type="EMBL" id="CAH1264363.1"/>
    </source>
</evidence>
<feature type="compositionally biased region" description="Basic and acidic residues" evidence="9">
    <location>
        <begin position="106"/>
        <end position="147"/>
    </location>
</feature>
<dbReference type="SUPFAM" id="SSF52540">
    <property type="entry name" value="P-loop containing nucleoside triphosphate hydrolases"/>
    <property type="match status" value="1"/>
</dbReference>
<feature type="coiled-coil region" evidence="8">
    <location>
        <begin position="849"/>
        <end position="876"/>
    </location>
</feature>
<reference evidence="11" key="1">
    <citation type="submission" date="2022-01" db="EMBL/GenBank/DDBJ databases">
        <authorList>
            <person name="Braso-Vives M."/>
        </authorList>
    </citation>
    <scope>NUCLEOTIDE SEQUENCE</scope>
</reference>
<proteinExistence type="predicted"/>
<dbReference type="Pfam" id="PF25396">
    <property type="entry name" value="ZNFX1"/>
    <property type="match status" value="1"/>
</dbReference>
<dbReference type="SMART" id="SM00438">
    <property type="entry name" value="ZnF_NFX"/>
    <property type="match status" value="5"/>
</dbReference>
<dbReference type="CDD" id="cd18808">
    <property type="entry name" value="SF1_C_Upf1"/>
    <property type="match status" value="1"/>
</dbReference>
<evidence type="ECO:0000256" key="4">
    <source>
        <dbReference type="ARBA" id="ARBA00022737"/>
    </source>
</evidence>
<sequence>MDPTERSENGLSPTDASKRAQTSRPQGARPKSRLRPKDEKSKGGGHVDERQVVTEERKNKTAAALPETKPTQRARRTDKHPRRPDSRQEEHSRRTYNRQKGNSSRVDSRLGEHSKRPDNRYREHSRPTGQDDRRHKEDSRRPDSRNREHPRRPGNNYKEASGQLNGTYKEHSKKEMVAKPRSASKEKQASKFQSKGKRQVGQDGWKQKGAKDRSSTKSTAERGGRPKCHIMAHHLTRMLQEEPENIVMELLGNLESFEALLKSVQSHSKELKPLIAVLAKACDCPMTSNLTRLLACVVDTPLMISALAGFIYKMPAEKSEHVRERFPAVLLSVLTILLKFMERFPSHYDSVLGPLGAVEVTFTQLKHNGILTDKCEDITAKLDVLKEQRDDIMERERTGARVKTTSTPAADGSGDDDGSDDEAPDDFREYPEFPTPEEVRAGTQPFLRPNLVIGPYRDLEHYLDVQYRLYREDFVAPLREGIQEYVASLQHREGRRRRFQDIRVYNGVSILQPNCTNQGLTHTLRFDNSRLQRVNWEFSKRLIFGSLVCLSVDGFETLFFATVANRDPKALHRGNIDVRFEGGVDAVARLNPNDVYVMVETSAFFESYRHVLKMIQEIEGGDLPFEQHIVRCDLDIGPPRYLVRPADEFDLTPLLNIPELDKLRGKREKRLADPRRRRGMGFRRTHHDREDGEEEDFNSLEKLSTEHPQIDRARSVPILDTDAWPSGEDLQLDESQLGAVQTALTRQFSVIQGPPGAGKTYIGLKIVKALLHNRDVWKTRGAPRPLLVVCYTNHALDQFLEGIHEFLKTGIVRAGSRSGSEDLKKFMLREIKYMNRKNRSVPLNIHRNIGRINHEMKQITVEIDGLNKEIRDAASENKILPMKILENFMNNGQVSCIHQDVHTLGLPDKCSFFHAWLELIKRPSVKETSSSSDTTASGHAMARVDDQRQVPGLSDEDEFSSDDQDEDVGYVGYYSVLSTSAETDVAEPQEQRITRNGSSPPANTSATDKNDSFDPHDDSITALSSKTPEDLEDTTAKIRADQMIDADVDEATGAIEHNAAEGDTTEKDAIVNDADADDAARVDATDVDASDATGDDDAPIEVDGDAKVAEMQRLGEEEYEVYNTMNQEESNDDPSRNTLPEDEKDDGFQLVVDWDGVKRRIRHGRGHFPAMDAEEAAMVDDIWQLSWADRWRLYNYWVIRYTNHYRQQVFNLQRKYETLSTEKEELGLEEDLSVLQGATVIGMTTTAAAKYRKILERVSPKIIVVEEAAEVLEAHVITTLTSGCEHLILIGDHQQLRPNPTVYKLAKDFNLDYSLFERMVKNGLHPHTLSTQHRMRPEISVLMKHIYPNLLDHESVRSYDRIQGIDKNIFFIDHNKDEVHNEELLSHANDHEADYIVALCRYLILQGYDKSRITILTTYKGQLYKLRGKMKKGFFEGVRVTVVDNFQGEENDIVLLSLVRSNREGSIGFLSISNRACVALSRARMGFYCVGNISMLARKTELWRNIKADMEERGCIGRHLMLRCQNHPDTEVEARSAKDFTAAPEGGCMRDCDVRLKCGHRCRLSCHPADPEHKVYKCYEDCPNKCEQGHPCRKRCWADCGPCMFRVPKIIPDCGHEQMVPCSVDPNEFSCREPCEKILPCGHRCQNKCGGSCTDRCKEQVTRRWPCKHDVTTECHRKPETFRCPTACQKVLECGHLCKGTCGSCNQGRLHVPCNNPCGRSLVCSHPCTYPCTSDCPPCQVACQNRCFHSRCNHRCGDPCAPCNEPCLWRCPHQRCTRRCGEPCNRLPCNWPCRMKLPCGHRCIGLCGEPCPIKCRVCNREEVTTILFGDEDERGARFIQLEDCGHIVEVRALDMYMTQKNTADETGTVCIQLKVCPWCKTPIRRNLRYANYIKEALADIEEVKRRVRGNMHDIHRQATALKAQIARASFLREPDDRETRHKLEDKLVAMEYLTLGEVAVIRMQFEFLKAINDYEKMLTKNKDSLTRENRIRFQKNLDMLKSTLMHIRFKYRMSEQEVNDLNRELKRVHVEINLSILTNDLDRHAVNLSQQESKEIQVLQSLFYDGTFLSTEDLDVGKDILEDVRRRHPQLSALTTEQKAEIVKAIGLGKGHWYKCPNGHFYAIGDCGGANQGGRCPDCGRAIGGQNHALAAGNQHAPEMDGSAYAAWSDAANLNNFNLDDLL</sequence>
<gene>
    <name evidence="11" type="primary">ZNFX1</name>
    <name evidence="11" type="ORF">BLAG_LOCUS18755</name>
</gene>
<feature type="region of interest" description="Disordered" evidence="9">
    <location>
        <begin position="1"/>
        <end position="227"/>
    </location>
</feature>
<keyword evidence="7" id="KW-0391">Immunity</keyword>
<keyword evidence="12" id="KW-1185">Reference proteome</keyword>
<dbReference type="GO" id="GO:0005737">
    <property type="term" value="C:cytoplasm"/>
    <property type="evidence" value="ECO:0007669"/>
    <property type="project" value="UniProtKB-SubCell"/>
</dbReference>
<dbReference type="InterPro" id="IPR057373">
    <property type="entry name" value="ZNFX1"/>
</dbReference>
<keyword evidence="2" id="KW-0963">Cytoplasm</keyword>
<comment type="subcellular location">
    <subcellularLocation>
        <location evidence="1">Cytoplasm</location>
    </subcellularLocation>
</comment>
<feature type="compositionally biased region" description="Acidic residues" evidence="9">
    <location>
        <begin position="954"/>
        <end position="966"/>
    </location>
</feature>
<dbReference type="OrthoDB" id="2423195at2759"/>
<feature type="compositionally biased region" description="Basic and acidic residues" evidence="9">
    <location>
        <begin position="83"/>
        <end position="93"/>
    </location>
</feature>
<feature type="compositionally biased region" description="Basic residues" evidence="9">
    <location>
        <begin position="72"/>
        <end position="82"/>
    </location>
</feature>
<feature type="region of interest" description="Disordered" evidence="9">
    <location>
        <begin position="924"/>
        <end position="966"/>
    </location>
</feature>
<feature type="compositionally biased region" description="Polar residues" evidence="9">
    <location>
        <begin position="926"/>
        <end position="937"/>
    </location>
</feature>
<evidence type="ECO:0000256" key="2">
    <source>
        <dbReference type="ARBA" id="ARBA00022490"/>
    </source>
</evidence>
<organism evidence="11 12">
    <name type="scientific">Branchiostoma lanceolatum</name>
    <name type="common">Common lancelet</name>
    <name type="synonym">Amphioxus lanceolatum</name>
    <dbReference type="NCBI Taxonomy" id="7740"/>
    <lineage>
        <taxon>Eukaryota</taxon>
        <taxon>Metazoa</taxon>
        <taxon>Chordata</taxon>
        <taxon>Cephalochordata</taxon>
        <taxon>Leptocardii</taxon>
        <taxon>Amphioxiformes</taxon>
        <taxon>Branchiostomatidae</taxon>
        <taxon>Branchiostoma</taxon>
    </lineage>
</organism>
<dbReference type="PANTHER" id="PTHR10887:SF341">
    <property type="entry name" value="NFX1-TYPE ZINC FINGER-CONTAINING PROTEIN 1"/>
    <property type="match status" value="1"/>
</dbReference>
<feature type="region of interest" description="Disordered" evidence="9">
    <location>
        <begin position="393"/>
        <end position="436"/>
    </location>
</feature>
<keyword evidence="5" id="KW-0863">Zinc-finger</keyword>
<dbReference type="GO" id="GO:0031048">
    <property type="term" value="P:regulatory ncRNA-mediated heterochromatin formation"/>
    <property type="evidence" value="ECO:0007669"/>
    <property type="project" value="TreeGrafter"/>
</dbReference>
<evidence type="ECO:0000256" key="1">
    <source>
        <dbReference type="ARBA" id="ARBA00004496"/>
    </source>
</evidence>
<name>A0A8J9ZYL6_BRALA</name>
<dbReference type="InterPro" id="IPR047187">
    <property type="entry name" value="SF1_C_Upf1"/>
</dbReference>
<accession>A0A8J9ZYL6</accession>
<evidence type="ECO:0000256" key="5">
    <source>
        <dbReference type="ARBA" id="ARBA00022771"/>
    </source>
</evidence>
<dbReference type="Pfam" id="PF20173">
    <property type="entry name" value="ZnF_RZ-type"/>
    <property type="match status" value="1"/>
</dbReference>
<dbReference type="GO" id="GO:0031380">
    <property type="term" value="C:nuclear RNA-directed RNA polymerase complex"/>
    <property type="evidence" value="ECO:0007669"/>
    <property type="project" value="TreeGrafter"/>
</dbReference>
<dbReference type="InterPro" id="IPR000967">
    <property type="entry name" value="Znf_NFX1"/>
</dbReference>
<feature type="compositionally biased region" description="Acidic residues" evidence="9">
    <location>
        <begin position="413"/>
        <end position="424"/>
    </location>
</feature>
<dbReference type="Proteomes" id="UP000838412">
    <property type="component" value="Chromosome 4"/>
</dbReference>
<feature type="region of interest" description="Disordered" evidence="9">
    <location>
        <begin position="981"/>
        <end position="1032"/>
    </location>
</feature>
<feature type="compositionally biased region" description="Basic and acidic residues" evidence="9">
    <location>
        <begin position="1008"/>
        <end position="1019"/>
    </location>
</feature>
<protein>
    <submittedName>
        <fullName evidence="11">ZNFX1 protein</fullName>
    </submittedName>
</protein>
<keyword evidence="8" id="KW-0175">Coiled coil</keyword>
<dbReference type="EMBL" id="OV696689">
    <property type="protein sequence ID" value="CAH1264363.1"/>
    <property type="molecule type" value="Genomic_DNA"/>
</dbReference>
<evidence type="ECO:0000256" key="6">
    <source>
        <dbReference type="ARBA" id="ARBA00022833"/>
    </source>
</evidence>
<feature type="compositionally biased region" description="Basic and acidic residues" evidence="9">
    <location>
        <begin position="35"/>
        <end position="59"/>
    </location>
</feature>
<dbReference type="Pfam" id="PF13087">
    <property type="entry name" value="AAA_12"/>
    <property type="match status" value="1"/>
</dbReference>
<dbReference type="GO" id="GO:0004386">
    <property type="term" value="F:helicase activity"/>
    <property type="evidence" value="ECO:0007669"/>
    <property type="project" value="InterPro"/>
</dbReference>
<dbReference type="InterPro" id="IPR046439">
    <property type="entry name" value="ZF_RZ_dom"/>
</dbReference>